<dbReference type="EMBL" id="JADEXP010000041">
    <property type="protein sequence ID" value="MBE9066411.1"/>
    <property type="molecule type" value="Genomic_DNA"/>
</dbReference>
<feature type="domain" description="DUF306" evidence="1">
    <location>
        <begin position="263"/>
        <end position="371"/>
    </location>
</feature>
<evidence type="ECO:0000259" key="1">
    <source>
        <dbReference type="Pfam" id="PF03724"/>
    </source>
</evidence>
<sequence>MSKKMLSQAIGVGLAVVTAGSVAPVVASAHISRHHLSDPVAKLAQLPEEVGDDEITVPEGTLVFSQTAGIAARVYNSDGVPRLNLYNKQTGMTEVRGVPVAVESTETGVTYRYAGDLYAGELTVEVAIATSGEQTITIDDVPQQTDETITGTVSYRPRIALPSDAVIDISLVDVSRADAPTITLSSQKIVSGGRQVPFPFTLLYDPEQISPGLSYAVQSRITIDGDLKFVTTTQFPVITNGHPNEVEVQVEPTTPVAAAEEIQLTSAIWQLEQIRYRDGVRLVPASPSNYTIEFTANGNLAIRADCNQVSGSYTQNDSGLTIELGPTTLAACLPESIDQDYLQALQHANIHFFENGNLFIDTKLNSSTMQFSVLD</sequence>
<reference evidence="2" key="1">
    <citation type="submission" date="2020-10" db="EMBL/GenBank/DDBJ databases">
        <authorList>
            <person name="Castelo-Branco R."/>
            <person name="Eusebio N."/>
            <person name="Adriana R."/>
            <person name="Vieira A."/>
            <person name="Brugerolle De Fraissinette N."/>
            <person name="Rezende De Castro R."/>
            <person name="Schneider M.P."/>
            <person name="Vasconcelos V."/>
            <person name="Leao P.N."/>
        </authorList>
    </citation>
    <scope>NUCLEOTIDE SEQUENCE</scope>
    <source>
        <strain evidence="2">LEGE 11479</strain>
    </source>
</reference>
<organism evidence="2 3">
    <name type="scientific">Leptolyngbya cf. ectocarpi LEGE 11479</name>
    <dbReference type="NCBI Taxonomy" id="1828722"/>
    <lineage>
        <taxon>Bacteria</taxon>
        <taxon>Bacillati</taxon>
        <taxon>Cyanobacteriota</taxon>
        <taxon>Cyanophyceae</taxon>
        <taxon>Leptolyngbyales</taxon>
        <taxon>Leptolyngbyaceae</taxon>
        <taxon>Leptolyngbya group</taxon>
        <taxon>Leptolyngbya</taxon>
    </lineage>
</organism>
<dbReference type="PANTHER" id="PTHR38013:SF1">
    <property type="entry name" value="GLYCOPROTEIN_POLYSACCHARIDE METABOLISM"/>
    <property type="match status" value="1"/>
</dbReference>
<evidence type="ECO:0000313" key="2">
    <source>
        <dbReference type="EMBL" id="MBE9066411.1"/>
    </source>
</evidence>
<gene>
    <name evidence="2" type="ORF">IQ260_07075</name>
</gene>
<keyword evidence="3" id="KW-1185">Reference proteome</keyword>
<dbReference type="InterPro" id="IPR038670">
    <property type="entry name" value="HslJ-like_sf"/>
</dbReference>
<name>A0A928X268_LEPEC</name>
<dbReference type="InterPro" id="IPR039366">
    <property type="entry name" value="Pilotin"/>
</dbReference>
<proteinExistence type="predicted"/>
<accession>A0A928X268</accession>
<dbReference type="AlphaFoldDB" id="A0A928X268"/>
<dbReference type="Pfam" id="PF09619">
    <property type="entry name" value="YscW"/>
    <property type="match status" value="1"/>
</dbReference>
<comment type="caution">
    <text evidence="2">The sequence shown here is derived from an EMBL/GenBank/DDBJ whole genome shotgun (WGS) entry which is preliminary data.</text>
</comment>
<dbReference type="Pfam" id="PF03724">
    <property type="entry name" value="META"/>
    <property type="match status" value="1"/>
</dbReference>
<dbReference type="PANTHER" id="PTHR38013">
    <property type="entry name" value="GLYCOPROTEIN/POLYSACCHARIDE METABOLISM"/>
    <property type="match status" value="1"/>
</dbReference>
<protein>
    <submittedName>
        <fullName evidence="2">YbaY family lipoprotein</fullName>
    </submittedName>
</protein>
<dbReference type="Gene3D" id="2.40.128.270">
    <property type="match status" value="1"/>
</dbReference>
<evidence type="ECO:0000313" key="3">
    <source>
        <dbReference type="Proteomes" id="UP000615026"/>
    </source>
</evidence>
<dbReference type="InterPro" id="IPR053196">
    <property type="entry name" value="Lipoprotein_YbaY-like"/>
</dbReference>
<dbReference type="Proteomes" id="UP000615026">
    <property type="component" value="Unassembled WGS sequence"/>
</dbReference>
<dbReference type="RefSeq" id="WP_193992141.1">
    <property type="nucleotide sequence ID" value="NZ_JADEXP010000041.1"/>
</dbReference>
<dbReference type="InterPro" id="IPR005184">
    <property type="entry name" value="DUF306_Meta_HslJ"/>
</dbReference>
<keyword evidence="2" id="KW-0449">Lipoprotein</keyword>